<dbReference type="GO" id="GO:0004146">
    <property type="term" value="F:dihydrofolate reductase activity"/>
    <property type="evidence" value="ECO:0007669"/>
    <property type="project" value="InterPro"/>
</dbReference>
<reference evidence="2 3" key="1">
    <citation type="submission" date="2020-11" db="EMBL/GenBank/DDBJ databases">
        <title>Whole Genome sequence of MDR strain of Klebsiella pneumoniae K219 isolated from sputum.</title>
        <authorList>
            <person name="Aditi B.P."/>
            <person name="Mahalakshmi K."/>
            <person name="Naveen Kumar V."/>
        </authorList>
    </citation>
    <scope>NUCLEOTIDE SEQUENCE [LARGE SCALE GENOMIC DNA]</scope>
    <source>
        <strain evidence="2 3">K219</strain>
        <plasmid evidence="2 3">pKPHS1</plasmid>
    </source>
</reference>
<geneLocation type="plasmid" evidence="2 3">
    <name>pKPHS1</name>
</geneLocation>
<dbReference type="SUPFAM" id="SSF53597">
    <property type="entry name" value="Dihydrofolate reductase-like"/>
    <property type="match status" value="1"/>
</dbReference>
<feature type="domain" description="DHFR" evidence="1">
    <location>
        <begin position="1"/>
        <end position="107"/>
    </location>
</feature>
<evidence type="ECO:0000313" key="3">
    <source>
        <dbReference type="Proteomes" id="UP000594592"/>
    </source>
</evidence>
<dbReference type="AlphaFoldDB" id="A0A7S9HF71"/>
<evidence type="ECO:0000259" key="1">
    <source>
        <dbReference type="PROSITE" id="PS51330"/>
    </source>
</evidence>
<accession>A0A7S9HF71</accession>
<dbReference type="InterPro" id="IPR024072">
    <property type="entry name" value="DHFR-like_dom_sf"/>
</dbReference>
<name>A0A7S9HF71_KLEPN</name>
<protein>
    <recommendedName>
        <fullName evidence="1">DHFR domain-containing protein</fullName>
    </recommendedName>
</protein>
<evidence type="ECO:0000313" key="2">
    <source>
        <dbReference type="EMBL" id="QPG08015.1"/>
    </source>
</evidence>
<dbReference type="Proteomes" id="UP000594592">
    <property type="component" value="Plasmid pKPHS1"/>
</dbReference>
<organism evidence="2 3">
    <name type="scientific">Klebsiella pneumoniae subsp. pneumoniae</name>
    <dbReference type="NCBI Taxonomy" id="72407"/>
    <lineage>
        <taxon>Bacteria</taxon>
        <taxon>Pseudomonadati</taxon>
        <taxon>Pseudomonadota</taxon>
        <taxon>Gammaproteobacteria</taxon>
        <taxon>Enterobacterales</taxon>
        <taxon>Enterobacteriaceae</taxon>
        <taxon>Klebsiella/Raoultella group</taxon>
        <taxon>Klebsiella</taxon>
        <taxon>Klebsiella pneumoniae complex</taxon>
    </lineage>
</organism>
<dbReference type="EMBL" id="CP064822">
    <property type="protein sequence ID" value="QPG08015.1"/>
    <property type="molecule type" value="Genomic_DNA"/>
</dbReference>
<dbReference type="PROSITE" id="PS51330">
    <property type="entry name" value="DHFR_2"/>
    <property type="match status" value="1"/>
</dbReference>
<dbReference type="GO" id="GO:0046654">
    <property type="term" value="P:tetrahydrofolate biosynthetic process"/>
    <property type="evidence" value="ECO:0007669"/>
    <property type="project" value="InterPro"/>
</dbReference>
<sequence length="107" mass="12226">MIGGGQIYSLFMPHVEEIWLSHIGVDVPGADAFFPAPMMRSLGFVPVETAYTQRANEDELGFCRSYTEGRNGLPDWNHWRTGQWKNNRQGTSMRIMAFRMWMPALAS</sequence>
<dbReference type="Gene3D" id="3.40.430.10">
    <property type="entry name" value="Dihydrofolate Reductase, subunit A"/>
    <property type="match status" value="1"/>
</dbReference>
<keyword evidence="2" id="KW-0614">Plasmid</keyword>
<gene>
    <name evidence="2" type="ORF">IUJ34_27345</name>
</gene>
<proteinExistence type="predicted"/>
<dbReference type="InterPro" id="IPR001796">
    <property type="entry name" value="DHFR_dom"/>
</dbReference>